<organism evidence="2 3">
    <name type="scientific">Luteolibacter soli</name>
    <dbReference type="NCBI Taxonomy" id="3135280"/>
    <lineage>
        <taxon>Bacteria</taxon>
        <taxon>Pseudomonadati</taxon>
        <taxon>Verrucomicrobiota</taxon>
        <taxon>Verrucomicrobiia</taxon>
        <taxon>Verrucomicrobiales</taxon>
        <taxon>Verrucomicrobiaceae</taxon>
        <taxon>Luteolibacter</taxon>
    </lineage>
</organism>
<accession>A0ABU9AYQ3</accession>
<sequence>MSEEQKRNYQKDIDRFEEEKFAAKHSFPTKLLGWMLVAGIALQAAGSFSHGSYNFGGLVFLLAGFSILKGSQSALRFAAFFAVPGAILGSLRILWHVAAREPLEINGEWRSYGDLEFWTLDVSPCMYFAAESIVAACALRLRKIPFWTKPVRLWASVVGMLLLIQFGFFVRDLIRQREVRRSFPKELATAKAHILTYGGSVFATPSLISSVATFGEFPNILEVMWSTSPSSHSMIYRKNPNEGSALGKHLELQECLQLPSGEWGRIEMKLIQPESH</sequence>
<dbReference type="Proteomes" id="UP001371305">
    <property type="component" value="Unassembled WGS sequence"/>
</dbReference>
<keyword evidence="1" id="KW-0472">Membrane</keyword>
<feature type="transmembrane region" description="Helical" evidence="1">
    <location>
        <begin position="75"/>
        <end position="97"/>
    </location>
</feature>
<keyword evidence="1" id="KW-1133">Transmembrane helix</keyword>
<keyword evidence="3" id="KW-1185">Reference proteome</keyword>
<keyword evidence="1" id="KW-0812">Transmembrane</keyword>
<reference evidence="2 3" key="1">
    <citation type="submission" date="2024-04" db="EMBL/GenBank/DDBJ databases">
        <title>Luteolibacter sp. isolated from soil.</title>
        <authorList>
            <person name="An J."/>
        </authorList>
    </citation>
    <scope>NUCLEOTIDE SEQUENCE [LARGE SCALE GENOMIC DNA]</scope>
    <source>
        <strain evidence="2 3">Y139</strain>
    </source>
</reference>
<protein>
    <submittedName>
        <fullName evidence="2">Uncharacterized protein</fullName>
    </submittedName>
</protein>
<proteinExistence type="predicted"/>
<evidence type="ECO:0000256" key="1">
    <source>
        <dbReference type="SAM" id="Phobius"/>
    </source>
</evidence>
<feature type="transmembrane region" description="Helical" evidence="1">
    <location>
        <begin position="151"/>
        <end position="170"/>
    </location>
</feature>
<feature type="transmembrane region" description="Helical" evidence="1">
    <location>
        <begin position="21"/>
        <end position="45"/>
    </location>
</feature>
<comment type="caution">
    <text evidence="2">The sequence shown here is derived from an EMBL/GenBank/DDBJ whole genome shotgun (WGS) entry which is preliminary data.</text>
</comment>
<evidence type="ECO:0000313" key="2">
    <source>
        <dbReference type="EMBL" id="MEK7952520.1"/>
    </source>
</evidence>
<evidence type="ECO:0000313" key="3">
    <source>
        <dbReference type="Proteomes" id="UP001371305"/>
    </source>
</evidence>
<gene>
    <name evidence="2" type="ORF">WKV53_18550</name>
</gene>
<name>A0ABU9AYQ3_9BACT</name>
<dbReference type="RefSeq" id="WP_341406276.1">
    <property type="nucleotide sequence ID" value="NZ_JBBUKT010000007.1"/>
</dbReference>
<dbReference type="EMBL" id="JBBUKT010000007">
    <property type="protein sequence ID" value="MEK7952520.1"/>
    <property type="molecule type" value="Genomic_DNA"/>
</dbReference>